<organism evidence="1 2">
    <name type="scientific">Lecanosticta acicola</name>
    <dbReference type="NCBI Taxonomy" id="111012"/>
    <lineage>
        <taxon>Eukaryota</taxon>
        <taxon>Fungi</taxon>
        <taxon>Dikarya</taxon>
        <taxon>Ascomycota</taxon>
        <taxon>Pezizomycotina</taxon>
        <taxon>Dothideomycetes</taxon>
        <taxon>Dothideomycetidae</taxon>
        <taxon>Mycosphaerellales</taxon>
        <taxon>Mycosphaerellaceae</taxon>
        <taxon>Lecanosticta</taxon>
    </lineage>
</organism>
<keyword evidence="2" id="KW-1185">Reference proteome</keyword>
<accession>A0AAI8YVM0</accession>
<dbReference type="Proteomes" id="UP001296104">
    <property type="component" value="Unassembled WGS sequence"/>
</dbReference>
<gene>
    <name evidence="1" type="ORF">LECACI_7A002801</name>
</gene>
<dbReference type="AlphaFoldDB" id="A0AAI8YVM0"/>
<comment type="caution">
    <text evidence="1">The sequence shown here is derived from an EMBL/GenBank/DDBJ whole genome shotgun (WGS) entry which is preliminary data.</text>
</comment>
<protein>
    <submittedName>
        <fullName evidence="1">Uncharacterized protein</fullName>
    </submittedName>
</protein>
<proteinExistence type="predicted"/>
<reference evidence="1" key="1">
    <citation type="submission" date="2023-11" db="EMBL/GenBank/DDBJ databases">
        <authorList>
            <person name="Alioto T."/>
            <person name="Alioto T."/>
            <person name="Gomez Garrido J."/>
        </authorList>
    </citation>
    <scope>NUCLEOTIDE SEQUENCE</scope>
</reference>
<name>A0AAI8YVM0_9PEZI</name>
<dbReference type="EMBL" id="CAVMBE010000013">
    <property type="protein sequence ID" value="CAK3922714.1"/>
    <property type="molecule type" value="Genomic_DNA"/>
</dbReference>
<evidence type="ECO:0000313" key="2">
    <source>
        <dbReference type="Proteomes" id="UP001296104"/>
    </source>
</evidence>
<evidence type="ECO:0000313" key="1">
    <source>
        <dbReference type="EMBL" id="CAK3922714.1"/>
    </source>
</evidence>
<sequence>MSGPDDRTFTSSFEIDLLNAKSQPVADTNEFPESNHYLTLSSWATDYCDPSNNAGHWTGTTNVSRCLYFRSGTRSVWIQEAVGCEASGAVDCAGNGMTAMSTGHCFDIPQPYAIIVTCT</sequence>